<dbReference type="Pfam" id="PF00829">
    <property type="entry name" value="Ribosomal_L21p"/>
    <property type="match status" value="1"/>
</dbReference>
<dbReference type="HOGENOM" id="CLU_061463_5_3_1"/>
<reference evidence="4 5" key="1">
    <citation type="journal article" date="2013" name="Plant Cell">
        <title>The transition from a phytopathogenic smut ancestor to an anamorphic biocontrol agent deciphered by comparative whole-genome analysis.</title>
        <authorList>
            <person name="Lefebvre F."/>
            <person name="Joly D.L."/>
            <person name="Labbe C."/>
            <person name="Teichmann B."/>
            <person name="Linning R."/>
            <person name="Belzile F."/>
            <person name="Bakkeren G."/>
            <person name="Belanger R.R."/>
        </authorList>
    </citation>
    <scope>NUCLEOTIDE SEQUENCE [LARGE SCALE GENOMIC DNA]</scope>
    <source>
        <strain evidence="4 5">PF-1</strain>
    </source>
</reference>
<evidence type="ECO:0000313" key="5">
    <source>
        <dbReference type="Proteomes" id="UP000053664"/>
    </source>
</evidence>
<accession>A0A061H424</accession>
<feature type="region of interest" description="Disordered" evidence="3">
    <location>
        <begin position="165"/>
        <end position="197"/>
    </location>
</feature>
<gene>
    <name evidence="4" type="ORF">PFL1_05405</name>
</gene>
<evidence type="ECO:0000256" key="2">
    <source>
        <dbReference type="ARBA" id="ARBA00044129"/>
    </source>
</evidence>
<dbReference type="GO" id="GO:0003735">
    <property type="term" value="F:structural constituent of ribosome"/>
    <property type="evidence" value="ECO:0007669"/>
    <property type="project" value="TreeGrafter"/>
</dbReference>
<dbReference type="OrthoDB" id="5994at2759"/>
<dbReference type="eggNOG" id="ENOG502S8F0">
    <property type="taxonomic scope" value="Eukaryota"/>
</dbReference>
<dbReference type="Proteomes" id="UP000053664">
    <property type="component" value="Unassembled WGS sequence"/>
</dbReference>
<dbReference type="AlphaFoldDB" id="A0A061H424"/>
<dbReference type="SUPFAM" id="SSF141091">
    <property type="entry name" value="L21p-like"/>
    <property type="match status" value="2"/>
</dbReference>
<dbReference type="PANTHER" id="PTHR21349">
    <property type="entry name" value="50S RIBOSOMAL PROTEIN L21"/>
    <property type="match status" value="1"/>
</dbReference>
<protein>
    <recommendedName>
        <fullName evidence="2">Large ribosomal subunit protein bL21m</fullName>
    </recommendedName>
</protein>
<comment type="similarity">
    <text evidence="1">Belongs to the bacterial ribosomal protein bL21 family.</text>
</comment>
<dbReference type="GeneID" id="19319498"/>
<feature type="region of interest" description="Disordered" evidence="3">
    <location>
        <begin position="40"/>
        <end position="72"/>
    </location>
</feature>
<dbReference type="EMBL" id="KE361641">
    <property type="protein sequence ID" value="EPQ27124.1"/>
    <property type="molecule type" value="Genomic_DNA"/>
</dbReference>
<dbReference type="InterPro" id="IPR028909">
    <property type="entry name" value="bL21-like"/>
</dbReference>
<organism evidence="4 5">
    <name type="scientific">Pseudozyma flocculosa PF-1</name>
    <dbReference type="NCBI Taxonomy" id="1277687"/>
    <lineage>
        <taxon>Eukaryota</taxon>
        <taxon>Fungi</taxon>
        <taxon>Dikarya</taxon>
        <taxon>Basidiomycota</taxon>
        <taxon>Ustilaginomycotina</taxon>
        <taxon>Ustilaginomycetes</taxon>
        <taxon>Ustilaginales</taxon>
        <taxon>Ustilaginaceae</taxon>
        <taxon>Pseudozyma</taxon>
    </lineage>
</organism>
<feature type="compositionally biased region" description="Low complexity" evidence="3">
    <location>
        <begin position="168"/>
        <end position="197"/>
    </location>
</feature>
<sequence length="286" mass="30049">MASMNSLRTAFSHSLKGKSRLDGVLAGVAAPRYLSTSGAFAAPSAGPSSQTAIASSSTSTGPSLSSGPLPSEPISATAEALELLRTQPNHYVVASITGRTFLLAASDLVTVPRLKDVEVGDVLELDRIHEVGSRDYTLRAQDPMHCRSRGPSALMRRSVLTGPNSYISSSSSHATQPTSSATAAAPPPAAAGAAAGTTQSSIADQVRAVSSSWATRLHPAGLAHIGATLDPTAVRVRAVVVEHTKGAMERILKKKRRKGYKKTIEHKQPYTRIRIERIEIAPRNAS</sequence>
<dbReference type="PANTHER" id="PTHR21349:SF0">
    <property type="entry name" value="LARGE RIBOSOMAL SUBUNIT PROTEIN BL21M"/>
    <property type="match status" value="1"/>
</dbReference>
<dbReference type="InterPro" id="IPR036164">
    <property type="entry name" value="bL21-like_sf"/>
</dbReference>
<evidence type="ECO:0000256" key="3">
    <source>
        <dbReference type="SAM" id="MobiDB-lite"/>
    </source>
</evidence>
<name>A0A061H424_9BASI</name>
<dbReference type="GO" id="GO:0005762">
    <property type="term" value="C:mitochondrial large ribosomal subunit"/>
    <property type="evidence" value="ECO:0007669"/>
    <property type="project" value="TreeGrafter"/>
</dbReference>
<evidence type="ECO:0000313" key="4">
    <source>
        <dbReference type="EMBL" id="EPQ27124.1"/>
    </source>
</evidence>
<evidence type="ECO:0000256" key="1">
    <source>
        <dbReference type="ARBA" id="ARBA00008563"/>
    </source>
</evidence>
<dbReference type="RefSeq" id="XP_007881128.1">
    <property type="nucleotide sequence ID" value="XM_007882937.1"/>
</dbReference>
<proteinExistence type="inferred from homology"/>
<dbReference type="KEGG" id="pfp:PFL1_05405"/>